<comment type="caution">
    <text evidence="2">The sequence shown here is derived from an EMBL/GenBank/DDBJ whole genome shotgun (WGS) entry which is preliminary data.</text>
</comment>
<feature type="compositionally biased region" description="Low complexity" evidence="1">
    <location>
        <begin position="792"/>
        <end position="808"/>
    </location>
</feature>
<dbReference type="Proteomes" id="UP000604273">
    <property type="component" value="Unassembled WGS sequence"/>
</dbReference>
<dbReference type="AlphaFoldDB" id="A0A8H4TMT5"/>
<accession>A0A8H4TMT5</accession>
<name>A0A8H4TMT5_9HYPO</name>
<dbReference type="EMBL" id="JABFAI010000013">
    <property type="protein sequence ID" value="KAF4960791.1"/>
    <property type="molecule type" value="Genomic_DNA"/>
</dbReference>
<dbReference type="OrthoDB" id="5100688at2759"/>
<sequence>MEPETLQPDQVKLWASHLPNLQVGDYTFMATQTIQPTSDSSDIRKLSTLTQRLSVPGPKFKLLHSSDVHSVYPVAGSNETGAILAHVTLKHSTLAWERQVVFDGDYKPDDSRNVPWLAVISFTEDELVLSEAGATTLGFPSGSVPSRYGTIDTTPSQLKLLDNIASPLWSPNFENDYNDTDSLDALCIQPSLFQELFQPVSGGKAYNDIVPYQYMAHVRHSQSSSDIISIVISPRSGPTRLIKPGRMISHLVSLEGIPQLDVSASPTSVALVSLYSWDWMCTPPAPTTPRDILAALGNTVQPLRVSGATLAAVGTSTPPATWLHDRLQAGYTIKPYTDPSGNKTSCILRGPLIPVPETADPSFAGCCSDNGKDLVRFDSATGLHDLTMASAWTIGRSMALGDKSFLASLMRLRGKIRAEAVRQAKAASRDAGGSNIWTNQGILSNLATTLAKIAEAHSDTYYNSVTGPIRWNNQQASSQIKQQQQIVTFSKLDPATYLKQLGSVVSAFFATSTLDTDASVVQSWILKRLFLEGIPPSYLIMTPDQFPQESIRTFSIDSTWVSLLVDGALSLANHHSRNGDDDVIRKYIKSSINLNLALPLPDEQPLQRPPRWGLLIRSSLVSSFPDFKVQGSSTPYDDPSTSKSFLQRKLAPDIMLCLSDFRPGDPDFSYLRISLPIHRQTYQLGDTLTESDLSGDFKLPPTSADPSTYGHSGKCQWASKQSNLPYNWTSRILEPLPYAQQIYKSFGKTPPTTIDSTTLALFLGRPTPSLKLEVGEMSKPLPATPPPYLPVTLPSSMPSSPAHSPAESVTSKKSLPVLTKSSSPKALSVAASSQASLPTTDTNIAVVLLKCDQAFYHKCPATTNISDIFTPQYHRKLKTLQGSGLTGLAKNDIVFTLSDDGPRSTQNPDLIDKVDYIRIVIPVTGAWFPSSGTITIAAVLEDDGSTTKASIDTSKPTLLSIPGSLSSPVLPRIHSLDQSQEWVFQRYLALSRMYKTAGVTNGGQVAVSKEDPVLLVLVIEGKPRFDLGGGQFDAGFVLQDAILVQTPMTSYYDTPYVGVNVILKAKDTAVQELSVNVMRINSKGIV</sequence>
<evidence type="ECO:0000256" key="1">
    <source>
        <dbReference type="SAM" id="MobiDB-lite"/>
    </source>
</evidence>
<gene>
    <name evidence="2" type="ORF">FGADI_734</name>
</gene>
<protein>
    <submittedName>
        <fullName evidence="2">Uncharacterized protein</fullName>
    </submittedName>
</protein>
<feature type="region of interest" description="Disordered" evidence="1">
    <location>
        <begin position="792"/>
        <end position="816"/>
    </location>
</feature>
<evidence type="ECO:0000313" key="3">
    <source>
        <dbReference type="Proteomes" id="UP000604273"/>
    </source>
</evidence>
<proteinExistence type="predicted"/>
<keyword evidence="3" id="KW-1185">Reference proteome</keyword>
<reference evidence="2" key="2">
    <citation type="submission" date="2020-05" db="EMBL/GenBank/DDBJ databases">
        <authorList>
            <person name="Kim H.-S."/>
            <person name="Proctor R.H."/>
            <person name="Brown D.W."/>
        </authorList>
    </citation>
    <scope>NUCLEOTIDE SEQUENCE</scope>
    <source>
        <strain evidence="2">NRRL 45417</strain>
    </source>
</reference>
<evidence type="ECO:0000313" key="2">
    <source>
        <dbReference type="EMBL" id="KAF4960791.1"/>
    </source>
</evidence>
<organism evidence="2 3">
    <name type="scientific">Fusarium gaditjirri</name>
    <dbReference type="NCBI Taxonomy" id="282569"/>
    <lineage>
        <taxon>Eukaryota</taxon>
        <taxon>Fungi</taxon>
        <taxon>Dikarya</taxon>
        <taxon>Ascomycota</taxon>
        <taxon>Pezizomycotina</taxon>
        <taxon>Sordariomycetes</taxon>
        <taxon>Hypocreomycetidae</taxon>
        <taxon>Hypocreales</taxon>
        <taxon>Nectriaceae</taxon>
        <taxon>Fusarium</taxon>
        <taxon>Fusarium nisikadoi species complex</taxon>
    </lineage>
</organism>
<reference evidence="2" key="1">
    <citation type="journal article" date="2020" name="BMC Genomics">
        <title>Correction to: Identification and distribution of gene clusters required for synthesis of sphingolipid metabolism inhibitors in diverse species of the filamentous fungus Fusarium.</title>
        <authorList>
            <person name="Kim H.S."/>
            <person name="Lohmar J.M."/>
            <person name="Busman M."/>
            <person name="Brown D.W."/>
            <person name="Naumann T.A."/>
            <person name="Divon H.H."/>
            <person name="Lysoe E."/>
            <person name="Uhlig S."/>
            <person name="Proctor R.H."/>
        </authorList>
    </citation>
    <scope>NUCLEOTIDE SEQUENCE</scope>
    <source>
        <strain evidence="2">NRRL 45417</strain>
    </source>
</reference>